<evidence type="ECO:0000313" key="3">
    <source>
        <dbReference type="EMBL" id="ORX86230.1"/>
    </source>
</evidence>
<feature type="compositionally biased region" description="Low complexity" evidence="1">
    <location>
        <begin position="581"/>
        <end position="597"/>
    </location>
</feature>
<dbReference type="EMBL" id="MCFG01000024">
    <property type="protein sequence ID" value="ORX86230.1"/>
    <property type="molecule type" value="Genomic_DNA"/>
</dbReference>
<dbReference type="Gene3D" id="2.60.120.10">
    <property type="entry name" value="Jelly Rolls"/>
    <property type="match status" value="1"/>
</dbReference>
<evidence type="ECO:0000256" key="1">
    <source>
        <dbReference type="SAM" id="MobiDB-lite"/>
    </source>
</evidence>
<accession>A0A1Y1XKE0</accession>
<gene>
    <name evidence="3" type="ORF">BCR32DRAFT_241224</name>
</gene>
<feature type="region of interest" description="Disordered" evidence="1">
    <location>
        <begin position="650"/>
        <end position="676"/>
    </location>
</feature>
<dbReference type="AlphaFoldDB" id="A0A1Y1XKE0"/>
<dbReference type="InterPro" id="IPR011051">
    <property type="entry name" value="RmlC_Cupin_sf"/>
</dbReference>
<feature type="domain" description="Mif2/CENP-C cupin" evidence="2">
    <location>
        <begin position="744"/>
        <end position="827"/>
    </location>
</feature>
<evidence type="ECO:0000313" key="4">
    <source>
        <dbReference type="Proteomes" id="UP000193944"/>
    </source>
</evidence>
<sequence>MEHSLLNENYSQNSYLNGNNNMIEENYVVKPENHLNYFYDIANVGRKTGKRRKSVDKDSDGMDNMSDFFGEDDSDEDTDEFEERDELNTLDGYDETTDNFEDNDYSDRIDETTVEDDQSNIDNSHLIQKAVERIQKIIQETPSKSKIDMTPVLNSVLKASKLNNENDTLYSYKSLQESNNEVSKDSINSKNSIHNDTLYEYDEDIKDISSDNSDFSNYDNDEILETESSDDDEFIIDVSKSKKQEKRSSNRYKLRSKYKTLNNEPQLDIGYTLNSDSDSNVIEELSEDSEENNNYLSGNKNNKHRYRESVYPEYEEVQSFSNNNRRSSRRLSRRLSEKKSRNSIIPESSNNKNNNGKPIINNPILETNNNYDDTYDLGQDNIEINNEGEIVDKSTSDMSITKESSSSSIKETVVENYINNKKSQIELMNSKNKVTSKNPVINDKVISDKSNTSKINNEHIAFNDINNQEISENIIVKETVESSLNNNYDNNSDNDNNDNLDFNNDFNDVNFDNDLSNNNLDYESTTNNNNKKDKDNDEQDINDINNKENINDERINIQINILNSKSKKSSKNKKKNKLNDSDNNNINNNNNNNVSIKNSKRKYEEEVPLRKSSRKRIPPCRYWEGERPEDLLVLSEDEIKERRLQRERDIQLNEKKKRRKRRTKQTIKKNNDTENRPSVEMVDVSTSPIKGLSNPNEIDFSKSLNREFKKLITTYNTITKKETKQRLLVTQKMLKPMPVLNNSYKFTKIFSEDMTYATGLLLFPKGSSKPNRNSRDNIFFVITGELDVQVHKTKFTVSAGDHFIVPNGNQYMMKNLQESESKLWFVQCKAKKNDVKKKDK</sequence>
<organism evidence="3 4">
    <name type="scientific">Anaeromyces robustus</name>
    <dbReference type="NCBI Taxonomy" id="1754192"/>
    <lineage>
        <taxon>Eukaryota</taxon>
        <taxon>Fungi</taxon>
        <taxon>Fungi incertae sedis</taxon>
        <taxon>Chytridiomycota</taxon>
        <taxon>Chytridiomycota incertae sedis</taxon>
        <taxon>Neocallimastigomycetes</taxon>
        <taxon>Neocallimastigales</taxon>
        <taxon>Neocallimastigaceae</taxon>
        <taxon>Anaeromyces</taxon>
    </lineage>
</organism>
<feature type="region of interest" description="Disordered" evidence="1">
    <location>
        <begin position="561"/>
        <end position="615"/>
    </location>
</feature>
<feature type="region of interest" description="Disordered" evidence="1">
    <location>
        <begin position="317"/>
        <end position="364"/>
    </location>
</feature>
<dbReference type="InterPro" id="IPR014710">
    <property type="entry name" value="RmlC-like_jellyroll"/>
</dbReference>
<keyword evidence="4" id="KW-1185">Reference proteome</keyword>
<reference evidence="3 4" key="2">
    <citation type="submission" date="2016-08" db="EMBL/GenBank/DDBJ databases">
        <title>Pervasive Adenine N6-methylation of Active Genes in Fungi.</title>
        <authorList>
            <consortium name="DOE Joint Genome Institute"/>
            <person name="Mondo S.J."/>
            <person name="Dannebaum R.O."/>
            <person name="Kuo R.C."/>
            <person name="Labutti K."/>
            <person name="Haridas S."/>
            <person name="Kuo A."/>
            <person name="Salamov A."/>
            <person name="Ahrendt S.R."/>
            <person name="Lipzen A."/>
            <person name="Sullivan W."/>
            <person name="Andreopoulos W.B."/>
            <person name="Clum A."/>
            <person name="Lindquist E."/>
            <person name="Daum C."/>
            <person name="Ramamoorthy G.K."/>
            <person name="Gryganskyi A."/>
            <person name="Culley D."/>
            <person name="Magnuson J.K."/>
            <person name="James T.Y."/>
            <person name="O'Malley M.A."/>
            <person name="Stajich J.E."/>
            <person name="Spatafora J.W."/>
            <person name="Visel A."/>
            <person name="Grigoriev I.V."/>
        </authorList>
    </citation>
    <scope>NUCLEOTIDE SEQUENCE [LARGE SCALE GENOMIC DNA]</scope>
    <source>
        <strain evidence="3 4">S4</strain>
    </source>
</reference>
<feature type="region of interest" description="Disordered" evidence="1">
    <location>
        <begin position="485"/>
        <end position="547"/>
    </location>
</feature>
<feature type="compositionally biased region" description="Acidic residues" evidence="1">
    <location>
        <begin position="69"/>
        <end position="80"/>
    </location>
</feature>
<feature type="region of interest" description="Disordered" evidence="1">
    <location>
        <begin position="49"/>
        <end position="80"/>
    </location>
</feature>
<reference evidence="3 4" key="1">
    <citation type="submission" date="2016-08" db="EMBL/GenBank/DDBJ databases">
        <title>A Parts List for Fungal Cellulosomes Revealed by Comparative Genomics.</title>
        <authorList>
            <consortium name="DOE Joint Genome Institute"/>
            <person name="Haitjema C.H."/>
            <person name="Gilmore S.P."/>
            <person name="Henske J.K."/>
            <person name="Solomon K.V."/>
            <person name="De Groot R."/>
            <person name="Kuo A."/>
            <person name="Mondo S.J."/>
            <person name="Salamov A.A."/>
            <person name="Labutti K."/>
            <person name="Zhao Z."/>
            <person name="Chiniquy J."/>
            <person name="Barry K."/>
            <person name="Brewer H.M."/>
            <person name="Purvine S.O."/>
            <person name="Wright A.T."/>
            <person name="Boxma B."/>
            <person name="Van Alen T."/>
            <person name="Hackstein J.H."/>
            <person name="Baker S.E."/>
            <person name="Grigoriev I.V."/>
            <person name="O'Malley M.A."/>
        </authorList>
    </citation>
    <scope>NUCLEOTIDE SEQUENCE [LARGE SCALE GENOMIC DNA]</scope>
    <source>
        <strain evidence="3 4">S4</strain>
    </source>
</reference>
<feature type="region of interest" description="Disordered" evidence="1">
    <location>
        <begin position="283"/>
        <end position="304"/>
    </location>
</feature>
<dbReference type="OrthoDB" id="2161792at2759"/>
<dbReference type="Pfam" id="PF11699">
    <property type="entry name" value="CENP-C_C"/>
    <property type="match status" value="1"/>
</dbReference>
<protein>
    <recommendedName>
        <fullName evidence="2">Mif2/CENP-C cupin domain-containing protein</fullName>
    </recommendedName>
</protein>
<proteinExistence type="predicted"/>
<dbReference type="STRING" id="1754192.A0A1Y1XKE0"/>
<feature type="compositionally biased region" description="Low complexity" evidence="1">
    <location>
        <begin position="485"/>
        <end position="521"/>
    </location>
</feature>
<feature type="compositionally biased region" description="Basic residues" evidence="1">
    <location>
        <begin position="565"/>
        <end position="576"/>
    </location>
</feature>
<feature type="compositionally biased region" description="Low complexity" evidence="1">
    <location>
        <begin position="342"/>
        <end position="364"/>
    </location>
</feature>
<dbReference type="InterPro" id="IPR025974">
    <property type="entry name" value="Mif2/CENP-C_cupin"/>
</dbReference>
<name>A0A1Y1XKE0_9FUNG</name>
<dbReference type="Proteomes" id="UP000193944">
    <property type="component" value="Unassembled WGS sequence"/>
</dbReference>
<evidence type="ECO:0000259" key="2">
    <source>
        <dbReference type="Pfam" id="PF11699"/>
    </source>
</evidence>
<dbReference type="SUPFAM" id="SSF51182">
    <property type="entry name" value="RmlC-like cupins"/>
    <property type="match status" value="1"/>
</dbReference>
<comment type="caution">
    <text evidence="3">The sequence shown here is derived from an EMBL/GenBank/DDBJ whole genome shotgun (WGS) entry which is preliminary data.</text>
</comment>
<feature type="compositionally biased region" description="Basic residues" evidence="1">
    <location>
        <begin position="655"/>
        <end position="667"/>
    </location>
</feature>